<comment type="caution">
    <text evidence="7">The sequence shown here is derived from an EMBL/GenBank/DDBJ whole genome shotgun (WGS) entry which is preliminary data.</text>
</comment>
<evidence type="ECO:0000256" key="5">
    <source>
        <dbReference type="ARBA" id="ARBA00023136"/>
    </source>
</evidence>
<sequence length="73" mass="8755">MKTNSLSKWISLKIYQYELTFGLYMLEPWEKIIINTVFVLFFGFFLCRGITLIPDFTSYLLEKGRYYVSMDSM</sequence>
<accession>A0A507FIR9</accession>
<dbReference type="EMBL" id="QEAP01000057">
    <property type="protein sequence ID" value="TPX76112.1"/>
    <property type="molecule type" value="Genomic_DNA"/>
</dbReference>
<keyword evidence="4 6" id="KW-1133">Transmembrane helix</keyword>
<dbReference type="GO" id="GO:0005789">
    <property type="term" value="C:endoplasmic reticulum membrane"/>
    <property type="evidence" value="ECO:0007669"/>
    <property type="project" value="UniProtKB-SubCell"/>
</dbReference>
<dbReference type="Proteomes" id="UP000320333">
    <property type="component" value="Unassembled WGS sequence"/>
</dbReference>
<dbReference type="OrthoDB" id="202672at2759"/>
<dbReference type="Pfam" id="PF11779">
    <property type="entry name" value="SPT_ssu-like"/>
    <property type="match status" value="1"/>
</dbReference>
<evidence type="ECO:0000256" key="1">
    <source>
        <dbReference type="ARBA" id="ARBA00004477"/>
    </source>
</evidence>
<gene>
    <name evidence="7" type="ORF">CcCBS67573_g02608</name>
</gene>
<reference evidence="7 8" key="1">
    <citation type="journal article" date="2019" name="Sci. Rep.">
        <title>Comparative genomics of chytrid fungi reveal insights into the obligate biotrophic and pathogenic lifestyle of Synchytrium endobioticum.</title>
        <authorList>
            <person name="van de Vossenberg B.T.L.H."/>
            <person name="Warris S."/>
            <person name="Nguyen H.D.T."/>
            <person name="van Gent-Pelzer M.P.E."/>
            <person name="Joly D.L."/>
            <person name="van de Geest H.C."/>
            <person name="Bonants P.J.M."/>
            <person name="Smith D.S."/>
            <person name="Levesque C.A."/>
            <person name="van der Lee T.A.J."/>
        </authorList>
    </citation>
    <scope>NUCLEOTIDE SEQUENCE [LARGE SCALE GENOMIC DNA]</scope>
    <source>
        <strain evidence="7 8">CBS 675.73</strain>
    </source>
</reference>
<keyword evidence="5 6" id="KW-0472">Membrane</keyword>
<dbReference type="STRING" id="246404.A0A507FIR9"/>
<evidence type="ECO:0000256" key="2">
    <source>
        <dbReference type="ARBA" id="ARBA00022692"/>
    </source>
</evidence>
<feature type="transmembrane region" description="Helical" evidence="6">
    <location>
        <begin position="32"/>
        <end position="53"/>
    </location>
</feature>
<dbReference type="AlphaFoldDB" id="A0A507FIR9"/>
<keyword evidence="8" id="KW-1185">Reference proteome</keyword>
<evidence type="ECO:0000313" key="8">
    <source>
        <dbReference type="Proteomes" id="UP000320333"/>
    </source>
</evidence>
<evidence type="ECO:0000256" key="6">
    <source>
        <dbReference type="SAM" id="Phobius"/>
    </source>
</evidence>
<evidence type="ECO:0000256" key="4">
    <source>
        <dbReference type="ARBA" id="ARBA00022989"/>
    </source>
</evidence>
<comment type="subcellular location">
    <subcellularLocation>
        <location evidence="1">Endoplasmic reticulum membrane</location>
        <topology evidence="1">Multi-pass membrane protein</topology>
    </subcellularLocation>
</comment>
<protein>
    <recommendedName>
        <fullName evidence="9">Small subunit of serine palmitoyltransferase</fullName>
    </recommendedName>
</protein>
<organism evidence="7 8">
    <name type="scientific">Chytriomyces confervae</name>
    <dbReference type="NCBI Taxonomy" id="246404"/>
    <lineage>
        <taxon>Eukaryota</taxon>
        <taxon>Fungi</taxon>
        <taxon>Fungi incertae sedis</taxon>
        <taxon>Chytridiomycota</taxon>
        <taxon>Chytridiomycota incertae sedis</taxon>
        <taxon>Chytridiomycetes</taxon>
        <taxon>Chytridiales</taxon>
        <taxon>Chytriomycetaceae</taxon>
        <taxon>Chytriomyces</taxon>
    </lineage>
</organism>
<proteinExistence type="predicted"/>
<evidence type="ECO:0008006" key="9">
    <source>
        <dbReference type="Google" id="ProtNLM"/>
    </source>
</evidence>
<dbReference type="InterPro" id="IPR024512">
    <property type="entry name" value="Ser_palmitoyltrfase_ssu-like"/>
</dbReference>
<evidence type="ECO:0000256" key="3">
    <source>
        <dbReference type="ARBA" id="ARBA00022824"/>
    </source>
</evidence>
<name>A0A507FIR9_9FUNG</name>
<keyword evidence="2 6" id="KW-0812">Transmembrane</keyword>
<evidence type="ECO:0000313" key="7">
    <source>
        <dbReference type="EMBL" id="TPX76112.1"/>
    </source>
</evidence>
<keyword evidence="3" id="KW-0256">Endoplasmic reticulum</keyword>